<keyword evidence="3 5" id="KW-0418">Kinase</keyword>
<proteinExistence type="inferred from homology"/>
<evidence type="ECO:0000256" key="2">
    <source>
        <dbReference type="ARBA" id="ARBA00022679"/>
    </source>
</evidence>
<evidence type="ECO:0000313" key="6">
    <source>
        <dbReference type="Proteomes" id="UP000198217"/>
    </source>
</evidence>
<dbReference type="RefSeq" id="WP_088993919.1">
    <property type="nucleotide sequence ID" value="NZ_LT607750.1"/>
</dbReference>
<dbReference type="SUPFAM" id="SSF53613">
    <property type="entry name" value="Ribokinase-like"/>
    <property type="match status" value="1"/>
</dbReference>
<evidence type="ECO:0000256" key="3">
    <source>
        <dbReference type="ARBA" id="ARBA00022777"/>
    </source>
</evidence>
<dbReference type="PANTHER" id="PTHR10584:SF166">
    <property type="entry name" value="RIBOKINASE"/>
    <property type="match status" value="1"/>
</dbReference>
<dbReference type="AlphaFoldDB" id="A0A1C5HYG4"/>
<name>A0A1C5HYG4_9ACTN</name>
<sequence>MAGLDVLVVGQVARDLVLLVDEVPPAGSTAPVRRRRELLGGKGANQAVALAQLGARVGLLGVVGDDEVGERLLARARADGVDVGPVVRRSGTPTGLIVDLVDRAARWRYLEDLPEPTLLAPEDVAGAADALRGARAVLVQLQQPPAAALAAARTARSAGRLVVLDGAPEDRAAADELLALADVLRADAREVGLLTGDEPTDADGGLAAGRKLLRRGPSLLAVEVAGAGNAFVWPDGEVFVPLSETPTVDDTGAGDAFVAALTLGLLRDEPRDRVARYAVAAAGATVGHPGGRPALTPEAIQEQLDRIPDR</sequence>
<accession>A0A1C5HYG4</accession>
<feature type="domain" description="Carbohydrate kinase PfkB" evidence="4">
    <location>
        <begin position="5"/>
        <end position="293"/>
    </location>
</feature>
<dbReference type="PROSITE" id="PS00583">
    <property type="entry name" value="PFKB_KINASES_1"/>
    <property type="match status" value="1"/>
</dbReference>
<dbReference type="InterPro" id="IPR011611">
    <property type="entry name" value="PfkB_dom"/>
</dbReference>
<keyword evidence="2" id="KW-0808">Transferase</keyword>
<dbReference type="GO" id="GO:0006796">
    <property type="term" value="P:phosphate-containing compound metabolic process"/>
    <property type="evidence" value="ECO:0007669"/>
    <property type="project" value="UniProtKB-ARBA"/>
</dbReference>
<protein>
    <submittedName>
        <fullName evidence="5">Ribokinase</fullName>
    </submittedName>
</protein>
<dbReference type="PANTHER" id="PTHR10584">
    <property type="entry name" value="SUGAR KINASE"/>
    <property type="match status" value="1"/>
</dbReference>
<dbReference type="InterPro" id="IPR029056">
    <property type="entry name" value="Ribokinase-like"/>
</dbReference>
<keyword evidence="6" id="KW-1185">Reference proteome</keyword>
<dbReference type="InterPro" id="IPR002173">
    <property type="entry name" value="Carboh/pur_kinase_PfkB_CS"/>
</dbReference>
<dbReference type="GO" id="GO:0016301">
    <property type="term" value="F:kinase activity"/>
    <property type="evidence" value="ECO:0007669"/>
    <property type="project" value="UniProtKB-KW"/>
</dbReference>
<dbReference type="PRINTS" id="PR00990">
    <property type="entry name" value="RIBOKINASE"/>
</dbReference>
<gene>
    <name evidence="5" type="ORF">GA0070609_2466</name>
</gene>
<organism evidence="5 6">
    <name type="scientific">Micromonospora echinaurantiaca</name>
    <dbReference type="NCBI Taxonomy" id="47857"/>
    <lineage>
        <taxon>Bacteria</taxon>
        <taxon>Bacillati</taxon>
        <taxon>Actinomycetota</taxon>
        <taxon>Actinomycetes</taxon>
        <taxon>Micromonosporales</taxon>
        <taxon>Micromonosporaceae</taxon>
        <taxon>Micromonospora</taxon>
    </lineage>
</organism>
<evidence type="ECO:0000313" key="5">
    <source>
        <dbReference type="EMBL" id="SCG51066.1"/>
    </source>
</evidence>
<reference evidence="5 6" key="1">
    <citation type="submission" date="2016-06" db="EMBL/GenBank/DDBJ databases">
        <authorList>
            <person name="Kjaerup R.B."/>
            <person name="Dalgaard T.S."/>
            <person name="Juul-Madsen H.R."/>
        </authorList>
    </citation>
    <scope>NUCLEOTIDE SEQUENCE [LARGE SCALE GENOMIC DNA]</scope>
    <source>
        <strain evidence="5 6">DSM 43904</strain>
    </source>
</reference>
<dbReference type="Gene3D" id="3.40.1190.20">
    <property type="match status" value="1"/>
</dbReference>
<comment type="similarity">
    <text evidence="1">Belongs to the carbohydrate kinase PfkB family.</text>
</comment>
<evidence type="ECO:0000259" key="4">
    <source>
        <dbReference type="Pfam" id="PF00294"/>
    </source>
</evidence>
<dbReference type="InterPro" id="IPR002139">
    <property type="entry name" value="Ribo/fructo_kinase"/>
</dbReference>
<dbReference type="Proteomes" id="UP000198217">
    <property type="component" value="Chromosome I"/>
</dbReference>
<dbReference type="EMBL" id="LT607750">
    <property type="protein sequence ID" value="SCG51066.1"/>
    <property type="molecule type" value="Genomic_DNA"/>
</dbReference>
<evidence type="ECO:0000256" key="1">
    <source>
        <dbReference type="ARBA" id="ARBA00010688"/>
    </source>
</evidence>
<dbReference type="Pfam" id="PF00294">
    <property type="entry name" value="PfkB"/>
    <property type="match status" value="1"/>
</dbReference>